<dbReference type="EMBL" id="WIXE01020001">
    <property type="protein sequence ID" value="KAK5969571.1"/>
    <property type="molecule type" value="Genomic_DNA"/>
</dbReference>
<evidence type="ECO:0000313" key="1">
    <source>
        <dbReference type="EMBL" id="KAK5969571.1"/>
    </source>
</evidence>
<keyword evidence="2" id="KW-1185">Reference proteome</keyword>
<organism evidence="1 2">
    <name type="scientific">Trichostrongylus colubriformis</name>
    <name type="common">Black scour worm</name>
    <dbReference type="NCBI Taxonomy" id="6319"/>
    <lineage>
        <taxon>Eukaryota</taxon>
        <taxon>Metazoa</taxon>
        <taxon>Ecdysozoa</taxon>
        <taxon>Nematoda</taxon>
        <taxon>Chromadorea</taxon>
        <taxon>Rhabditida</taxon>
        <taxon>Rhabditina</taxon>
        <taxon>Rhabditomorpha</taxon>
        <taxon>Strongyloidea</taxon>
        <taxon>Trichostrongylidae</taxon>
        <taxon>Trichostrongylus</taxon>
    </lineage>
</organism>
<proteinExistence type="predicted"/>
<name>A0AAN8IDV1_TRICO</name>
<accession>A0AAN8IDV1</accession>
<comment type="caution">
    <text evidence="1">The sequence shown here is derived from an EMBL/GenBank/DDBJ whole genome shotgun (WGS) entry which is preliminary data.</text>
</comment>
<dbReference type="Gene3D" id="3.40.630.30">
    <property type="match status" value="1"/>
</dbReference>
<dbReference type="AlphaFoldDB" id="A0AAN8IDV1"/>
<dbReference type="Proteomes" id="UP001331761">
    <property type="component" value="Unassembled WGS sequence"/>
</dbReference>
<reference evidence="1 2" key="1">
    <citation type="submission" date="2019-10" db="EMBL/GenBank/DDBJ databases">
        <title>Assembly and Annotation for the nematode Trichostrongylus colubriformis.</title>
        <authorList>
            <person name="Martin J."/>
        </authorList>
    </citation>
    <scope>NUCLEOTIDE SEQUENCE [LARGE SCALE GENOMIC DNA]</scope>
    <source>
        <strain evidence="1">G859</strain>
        <tissue evidence="1">Whole worm</tissue>
    </source>
</reference>
<evidence type="ECO:0000313" key="2">
    <source>
        <dbReference type="Proteomes" id="UP001331761"/>
    </source>
</evidence>
<sequence length="165" mass="18626">MGHQPQLYALVGGEQSCVALNIHLPKSCSALFYNSFCLSEQFEILAEMSEDKYSYRVVTKDDRQKILEYLVKYFKKEEPLNRASGMSDKKFLLIAEYIIDNCLKHPLSTVVECKETGDIAAVLLNSILLRTGEKHNIDVGDEEGPGVSTFGAWDRWSHVRNHIAG</sequence>
<protein>
    <submittedName>
        <fullName evidence="1">Uncharacterized protein</fullName>
    </submittedName>
</protein>
<gene>
    <name evidence="1" type="ORF">GCK32_009022</name>
</gene>